<feature type="domain" description="Amidohydrolase-related" evidence="2">
    <location>
        <begin position="335"/>
        <end position="667"/>
    </location>
</feature>
<dbReference type="InterPro" id="IPR011059">
    <property type="entry name" value="Metal-dep_hydrolase_composite"/>
</dbReference>
<dbReference type="Pfam" id="PF01979">
    <property type="entry name" value="Amidohydro_1"/>
    <property type="match status" value="1"/>
</dbReference>
<dbReference type="Proteomes" id="UP000199391">
    <property type="component" value="Unassembled WGS sequence"/>
</dbReference>
<dbReference type="SUPFAM" id="SSF51556">
    <property type="entry name" value="Metallo-dependent hydrolases"/>
    <property type="match status" value="1"/>
</dbReference>
<protein>
    <submittedName>
        <fullName evidence="3">Amidohydrolase family protein</fullName>
    </submittedName>
</protein>
<evidence type="ECO:0000259" key="2">
    <source>
        <dbReference type="Pfam" id="PF01979"/>
    </source>
</evidence>
<name>A0A1I7LKN8_9BURK</name>
<reference evidence="4" key="1">
    <citation type="submission" date="2016-10" db="EMBL/GenBank/DDBJ databases">
        <authorList>
            <person name="Varghese N."/>
            <person name="Submissions S."/>
        </authorList>
    </citation>
    <scope>NUCLEOTIDE SEQUENCE [LARGE SCALE GENOMIC DNA]</scope>
    <source>
        <strain evidence="4">CGMCC 1.11014</strain>
    </source>
</reference>
<dbReference type="GO" id="GO:0016810">
    <property type="term" value="F:hydrolase activity, acting on carbon-nitrogen (but not peptide) bonds"/>
    <property type="evidence" value="ECO:0007669"/>
    <property type="project" value="InterPro"/>
</dbReference>
<dbReference type="PANTHER" id="PTHR43135">
    <property type="entry name" value="ALPHA-D-RIBOSE 1-METHYLPHOSPHONATE 5-TRIPHOSPHATE DIPHOSPHATASE"/>
    <property type="match status" value="1"/>
</dbReference>
<dbReference type="STRING" id="1035707.SAMN05216552_103163"/>
<dbReference type="AlphaFoldDB" id="A0A1I7LKN8"/>
<dbReference type="InterPro" id="IPR032466">
    <property type="entry name" value="Metal_Hydrolase"/>
</dbReference>
<feature type="signal peptide" evidence="1">
    <location>
        <begin position="1"/>
        <end position="34"/>
    </location>
</feature>
<dbReference type="Gene3D" id="2.30.40.10">
    <property type="entry name" value="Urease, subunit C, domain 1"/>
    <property type="match status" value="1"/>
</dbReference>
<dbReference type="PANTHER" id="PTHR43135:SF3">
    <property type="entry name" value="ALPHA-D-RIBOSE 1-METHYLPHOSPHONATE 5-TRIPHOSPHATE DIPHOSPHATASE"/>
    <property type="match status" value="1"/>
</dbReference>
<sequence>MKRMIQSVKQRTPAVLSMLLSAALAAYAPAGAHAANQNTRYVIISENGKQTGEQVVERGDDGLTRVRFIYKDNGRGPELSEELRYAADGTMASYSVKGNSTYGAVVDERFEHKDGRAAWRSTTEKGELAVAGGAMYVPLNSSFEPVSASIAALAAAPDGKLPLLPSGTLTQRKLVEARVVNAGEERTVQLLAQTGLGLSPQFYWATTGAKPRLFAVVEPGSFTAIEAGWEANGKALAGLQHEAEQKMLAELAATLQHPLNGLTVVRNARVFDSEKAVLGKPSDVYVLRGRVTAVLPAGSPVRGAVNEIDAAGRVMLPGLFDMHGHVSRWEGGLNLAAGVTTVRDMGNDNAQLQQMLDETAAGKLLSPQIVPTGFLEGESAYSANGGFVVKSLPEARNAIDWYAEHGYPQLKIYNSFPKAILKDTVAYAHSRGMRVSGHVPAGLRAFEALDLGYDEIQHINQVMLNFLATPATETRTLERFILPADKTAALDFDSKPVKDFIARLAKQKTVIDPTLATFAFLKQRDGDMNAPFAPIAKHMPPDVQRNFHVGTMKIADDATLGRYEKSYAKMVDFVGRLHRAGVPIVAGTDELAGFTLQAELELLVQAGLTPSQALQVATRNGALYTRTSHERGSVAPGKLADLVLVDGDPTTNIADVRKVAAVITRGYLVYPHEIDQALGIAPFVAGAPRLKALAPVSSNIAAGGNGAAPKRVGMSARRHD</sequence>
<keyword evidence="1" id="KW-0732">Signal</keyword>
<dbReference type="OrthoDB" id="9782972at2"/>
<dbReference type="Gene3D" id="3.40.50.10910">
    <property type="entry name" value="Amidohydrolase"/>
    <property type="match status" value="1"/>
</dbReference>
<keyword evidence="4" id="KW-1185">Reference proteome</keyword>
<dbReference type="SUPFAM" id="SSF51338">
    <property type="entry name" value="Composite domain of metallo-dependent hydrolases"/>
    <property type="match status" value="1"/>
</dbReference>
<evidence type="ECO:0000313" key="3">
    <source>
        <dbReference type="EMBL" id="SFV10267.1"/>
    </source>
</evidence>
<evidence type="ECO:0000256" key="1">
    <source>
        <dbReference type="SAM" id="SignalP"/>
    </source>
</evidence>
<dbReference type="InterPro" id="IPR051781">
    <property type="entry name" value="Metallo-dep_Hydrolase"/>
</dbReference>
<gene>
    <name evidence="3" type="ORF">SAMN05216552_103163</name>
</gene>
<accession>A0A1I7LKN8</accession>
<feature type="chain" id="PRO_5011785901" evidence="1">
    <location>
        <begin position="35"/>
        <end position="720"/>
    </location>
</feature>
<evidence type="ECO:0000313" key="4">
    <source>
        <dbReference type="Proteomes" id="UP000199391"/>
    </source>
</evidence>
<dbReference type="EMBL" id="FPBO01000031">
    <property type="protein sequence ID" value="SFV10267.1"/>
    <property type="molecule type" value="Genomic_DNA"/>
</dbReference>
<dbReference type="InterPro" id="IPR006680">
    <property type="entry name" value="Amidohydro-rel"/>
</dbReference>
<proteinExistence type="predicted"/>
<keyword evidence="3" id="KW-0378">Hydrolase</keyword>
<dbReference type="Gene3D" id="3.30.110.90">
    <property type="entry name" value="Amidohydrolase"/>
    <property type="match status" value="1"/>
</dbReference>
<dbReference type="Gene3D" id="1.20.58.520">
    <property type="entry name" value="Amidohydrolase"/>
    <property type="match status" value="1"/>
</dbReference>
<organism evidence="3 4">
    <name type="scientific">Pseudoduganella namucuonensis</name>
    <dbReference type="NCBI Taxonomy" id="1035707"/>
    <lineage>
        <taxon>Bacteria</taxon>
        <taxon>Pseudomonadati</taxon>
        <taxon>Pseudomonadota</taxon>
        <taxon>Betaproteobacteria</taxon>
        <taxon>Burkholderiales</taxon>
        <taxon>Oxalobacteraceae</taxon>
        <taxon>Telluria group</taxon>
        <taxon>Pseudoduganella</taxon>
    </lineage>
</organism>